<dbReference type="PANTHER" id="PTHR25462:SF296">
    <property type="entry name" value="MEIOTIC P26, ISOFORM F"/>
    <property type="match status" value="1"/>
</dbReference>
<dbReference type="InParanoid" id="K1PUJ3"/>
<accession>K1PUJ3</accession>
<feature type="domain" description="B box-type" evidence="2">
    <location>
        <begin position="387"/>
        <end position="428"/>
    </location>
</feature>
<protein>
    <submittedName>
        <fullName evidence="3">Tripartite motif-containing protein 2</fullName>
    </submittedName>
</protein>
<dbReference type="InterPro" id="IPR000315">
    <property type="entry name" value="Znf_B-box"/>
</dbReference>
<evidence type="ECO:0000313" key="3">
    <source>
        <dbReference type="EMBL" id="EKC19985.1"/>
    </source>
</evidence>
<reference evidence="3" key="1">
    <citation type="journal article" date="2012" name="Nature">
        <title>The oyster genome reveals stress adaptation and complexity of shell formation.</title>
        <authorList>
            <person name="Zhang G."/>
            <person name="Fang X."/>
            <person name="Guo X."/>
            <person name="Li L."/>
            <person name="Luo R."/>
            <person name="Xu F."/>
            <person name="Yang P."/>
            <person name="Zhang L."/>
            <person name="Wang X."/>
            <person name="Qi H."/>
            <person name="Xiong Z."/>
            <person name="Que H."/>
            <person name="Xie Y."/>
            <person name="Holland P.W."/>
            <person name="Paps J."/>
            <person name="Zhu Y."/>
            <person name="Wu F."/>
            <person name="Chen Y."/>
            <person name="Wang J."/>
            <person name="Peng C."/>
            <person name="Meng J."/>
            <person name="Yang L."/>
            <person name="Liu J."/>
            <person name="Wen B."/>
            <person name="Zhang N."/>
            <person name="Huang Z."/>
            <person name="Zhu Q."/>
            <person name="Feng Y."/>
            <person name="Mount A."/>
            <person name="Hedgecock D."/>
            <person name="Xu Z."/>
            <person name="Liu Y."/>
            <person name="Domazet-Loso T."/>
            <person name="Du Y."/>
            <person name="Sun X."/>
            <person name="Zhang S."/>
            <person name="Liu B."/>
            <person name="Cheng P."/>
            <person name="Jiang X."/>
            <person name="Li J."/>
            <person name="Fan D."/>
            <person name="Wang W."/>
            <person name="Fu W."/>
            <person name="Wang T."/>
            <person name="Wang B."/>
            <person name="Zhang J."/>
            <person name="Peng Z."/>
            <person name="Li Y."/>
            <person name="Li N."/>
            <person name="Wang J."/>
            <person name="Chen M."/>
            <person name="He Y."/>
            <person name="Tan F."/>
            <person name="Song X."/>
            <person name="Zheng Q."/>
            <person name="Huang R."/>
            <person name="Yang H."/>
            <person name="Du X."/>
            <person name="Chen L."/>
            <person name="Yang M."/>
            <person name="Gaffney P.M."/>
            <person name="Wang S."/>
            <person name="Luo L."/>
            <person name="She Z."/>
            <person name="Ming Y."/>
            <person name="Huang W."/>
            <person name="Zhang S."/>
            <person name="Huang B."/>
            <person name="Zhang Y."/>
            <person name="Qu T."/>
            <person name="Ni P."/>
            <person name="Miao G."/>
            <person name="Wang J."/>
            <person name="Wang Q."/>
            <person name="Steinberg C.E."/>
            <person name="Wang H."/>
            <person name="Li N."/>
            <person name="Qian L."/>
            <person name="Zhang G."/>
            <person name="Li Y."/>
            <person name="Yang H."/>
            <person name="Liu X."/>
            <person name="Wang J."/>
            <person name="Yin Y."/>
            <person name="Wang J."/>
        </authorList>
    </citation>
    <scope>NUCLEOTIDE SEQUENCE [LARGE SCALE GENOMIC DNA]</scope>
    <source>
        <strain evidence="3">05x7-T-G4-1.051#20</strain>
    </source>
</reference>
<evidence type="ECO:0000259" key="2">
    <source>
        <dbReference type="PROSITE" id="PS50119"/>
    </source>
</evidence>
<dbReference type="SUPFAM" id="SSF57845">
    <property type="entry name" value="B-box zinc-binding domain"/>
    <property type="match status" value="1"/>
</dbReference>
<dbReference type="Gene3D" id="2.120.10.30">
    <property type="entry name" value="TolB, C-terminal domain"/>
    <property type="match status" value="2"/>
</dbReference>
<name>K1PUJ3_MAGGI</name>
<dbReference type="EMBL" id="JH817065">
    <property type="protein sequence ID" value="EKC19985.1"/>
    <property type="molecule type" value="Genomic_DNA"/>
</dbReference>
<dbReference type="PROSITE" id="PS50119">
    <property type="entry name" value="ZF_BBOX"/>
    <property type="match status" value="2"/>
</dbReference>
<dbReference type="AlphaFoldDB" id="K1PUJ3"/>
<dbReference type="Gene3D" id="3.30.160.60">
    <property type="entry name" value="Classic Zinc Finger"/>
    <property type="match status" value="1"/>
</dbReference>
<dbReference type="SUPFAM" id="SSF101898">
    <property type="entry name" value="NHL repeat"/>
    <property type="match status" value="1"/>
</dbReference>
<proteinExistence type="predicted"/>
<organism evidence="3">
    <name type="scientific">Magallana gigas</name>
    <name type="common">Pacific oyster</name>
    <name type="synonym">Crassostrea gigas</name>
    <dbReference type="NCBI Taxonomy" id="29159"/>
    <lineage>
        <taxon>Eukaryota</taxon>
        <taxon>Metazoa</taxon>
        <taxon>Spiralia</taxon>
        <taxon>Lophotrochozoa</taxon>
        <taxon>Mollusca</taxon>
        <taxon>Bivalvia</taxon>
        <taxon>Autobranchia</taxon>
        <taxon>Pteriomorphia</taxon>
        <taxon>Ostreida</taxon>
        <taxon>Ostreoidea</taxon>
        <taxon>Ostreidae</taxon>
        <taxon>Magallana</taxon>
    </lineage>
</organism>
<feature type="domain" description="B box-type" evidence="2">
    <location>
        <begin position="333"/>
        <end position="378"/>
    </location>
</feature>
<dbReference type="InterPro" id="IPR001258">
    <property type="entry name" value="NHL_repeat"/>
</dbReference>
<sequence length="879" mass="101335">MTITGDLKELKIFQVEYSKVIKGLEEKATIYTEHTNHENSSLMKLGEELHKIVDREIERIQKQLANMVKEDLQILQDNKDEMQGSYKRVKYCIERNNRLLEEDNPIEMLEYKSSVDELRLVPSMKDVSPPKLIMPNIKEEKIIEQVVSLKPSVHSILPGFTISKAGDISMVSTRVLMTEPTLLKAIFTYSKKLKGICCESDEKVWIYGDDEEIKQLDKSGSILNVFNAVSKGIQKDIAINKDGHIAFAHEEDECIYLVNKKGIEKFVDMAGWIPYGLCFNSEGDLMSIDKIFEKNEVINGLEKSHEFPKKKHQQHIFVVRRSYLNDKAMNTAQDVVRCDLCTDVVQHYCKSCHVNLCGNCRIKHIDRNKLTKHEIVPFTSQHLKQEYKVQKCEDHPKQEKDLYCQDCNVPICSRCLTGNHKRHGAVDLEEICESTRNSVSEDLKELYHFEREYSKIVKDMEMRVISYKGHCDKENGSLEKLGQVWHKIIDNAIEKIENKLAVMIKQDLQILQDNVEKIQSSYQKVKQCIERNEYILKEENSFQMLDYKSDVEELRLVPSRKDVSPPTLIFPDTRKETIIEQIVSLRSSFQSSLPDITITKTGDVSMVSNRVLVEDPELISVMFTYSKKLKGIRCESDDKVWIYGDDEKIRQLDKSGSTLQCFNAVSGNSQKDIALSKDGHIAFSHKVNECIYLVKKNGIEKYVDMAGWIPYGIMYNSDGELMVCMRRNDYTESKVGFFTKGKLNQEFQFDETGKPLFSISRNNMYICENGNGDICVSDWNACAVITMKKSGEFRFRYAGNRSCSFKEFYPHGIATDSSCRILVVDRDNNCVHVTDRNGKFLRYISCGLEDPFVLSLDEKENLWVGECDNNCIKIIKYLE</sequence>
<keyword evidence="1" id="KW-0677">Repeat</keyword>
<dbReference type="HOGENOM" id="CLU_327390_0_0_1"/>
<dbReference type="Gene3D" id="2.130.10.10">
    <property type="entry name" value="YVTN repeat-like/Quinoprotein amine dehydrogenase"/>
    <property type="match status" value="1"/>
</dbReference>
<dbReference type="InterPro" id="IPR047153">
    <property type="entry name" value="TRIM45/56/19-like"/>
</dbReference>
<dbReference type="SMART" id="SM00336">
    <property type="entry name" value="BBOX"/>
    <property type="match status" value="2"/>
</dbReference>
<dbReference type="PROSITE" id="PS51125">
    <property type="entry name" value="NHL"/>
    <property type="match status" value="1"/>
</dbReference>
<dbReference type="GO" id="GO:0008270">
    <property type="term" value="F:zinc ion binding"/>
    <property type="evidence" value="ECO:0007669"/>
    <property type="project" value="InterPro"/>
</dbReference>
<dbReference type="PANTHER" id="PTHR25462">
    <property type="entry name" value="BONUS, ISOFORM C-RELATED"/>
    <property type="match status" value="1"/>
</dbReference>
<evidence type="ECO:0000256" key="1">
    <source>
        <dbReference type="ARBA" id="ARBA00022737"/>
    </source>
</evidence>
<dbReference type="InterPro" id="IPR011042">
    <property type="entry name" value="6-blade_b-propeller_TolB-like"/>
</dbReference>
<gene>
    <name evidence="3" type="ORF">CGI_10007161</name>
</gene>
<dbReference type="Pfam" id="PF00643">
    <property type="entry name" value="zf-B_box"/>
    <property type="match status" value="1"/>
</dbReference>
<dbReference type="InterPro" id="IPR015943">
    <property type="entry name" value="WD40/YVTN_repeat-like_dom_sf"/>
</dbReference>